<dbReference type="SUPFAM" id="SSF51182">
    <property type="entry name" value="RmlC-like cupins"/>
    <property type="match status" value="1"/>
</dbReference>
<evidence type="ECO:0000256" key="1">
    <source>
        <dbReference type="ARBA" id="ARBA00004823"/>
    </source>
</evidence>
<evidence type="ECO:0000313" key="13">
    <source>
        <dbReference type="EMBL" id="QTR45116.1"/>
    </source>
</evidence>
<dbReference type="GO" id="GO:0004475">
    <property type="term" value="F:mannose-1-phosphate guanylyltransferase (GTP) activity"/>
    <property type="evidence" value="ECO:0007669"/>
    <property type="project" value="UniProtKB-EC"/>
</dbReference>
<protein>
    <recommendedName>
        <fullName evidence="3">mannose-1-phosphate guanylyltransferase</fullName>
        <ecNumber evidence="3">2.7.7.13</ecNumber>
    </recommendedName>
</protein>
<dbReference type="Pfam" id="PF01050">
    <property type="entry name" value="MannoseP_isomer"/>
    <property type="match status" value="1"/>
</dbReference>
<dbReference type="InterPro" id="IPR029044">
    <property type="entry name" value="Nucleotide-diphossugar_trans"/>
</dbReference>
<comment type="catalytic activity">
    <reaction evidence="8">
        <text>alpha-D-mannose 1-phosphate + GTP + H(+) = GDP-alpha-D-mannose + diphosphate</text>
        <dbReference type="Rhea" id="RHEA:15229"/>
        <dbReference type="ChEBI" id="CHEBI:15378"/>
        <dbReference type="ChEBI" id="CHEBI:33019"/>
        <dbReference type="ChEBI" id="CHEBI:37565"/>
        <dbReference type="ChEBI" id="CHEBI:57527"/>
        <dbReference type="ChEBI" id="CHEBI:58409"/>
        <dbReference type="EC" id="2.7.7.13"/>
    </reaction>
</comment>
<keyword evidence="13" id="KW-0413">Isomerase</keyword>
<evidence type="ECO:0000256" key="7">
    <source>
        <dbReference type="ARBA" id="ARBA00023134"/>
    </source>
</evidence>
<evidence type="ECO:0000256" key="4">
    <source>
        <dbReference type="ARBA" id="ARBA00022679"/>
    </source>
</evidence>
<organism evidence="13 14">
    <name type="scientific">Thiothrix litoralis</name>
    <dbReference type="NCBI Taxonomy" id="2891210"/>
    <lineage>
        <taxon>Bacteria</taxon>
        <taxon>Pseudomonadati</taxon>
        <taxon>Pseudomonadota</taxon>
        <taxon>Gammaproteobacteria</taxon>
        <taxon>Thiotrichales</taxon>
        <taxon>Thiotrichaceae</taxon>
        <taxon>Thiothrix</taxon>
    </lineage>
</organism>
<keyword evidence="5 13" id="KW-0548">Nucleotidyltransferase</keyword>
<dbReference type="PANTHER" id="PTHR46390">
    <property type="entry name" value="MANNOSE-1-PHOSPHATE GUANYLYLTRANSFERASE"/>
    <property type="match status" value="1"/>
</dbReference>
<keyword evidence="7" id="KW-0342">GTP-binding</keyword>
<gene>
    <name evidence="13" type="ORF">J9253_14035</name>
</gene>
<dbReference type="CDD" id="cd02213">
    <property type="entry name" value="cupin_PMI_typeII_C"/>
    <property type="match status" value="1"/>
</dbReference>
<dbReference type="SUPFAM" id="SSF53448">
    <property type="entry name" value="Nucleotide-diphospho-sugar transferases"/>
    <property type="match status" value="1"/>
</dbReference>
<feature type="domain" description="Mannose-6-phosphate isomerase type II C-terminal" evidence="11">
    <location>
        <begin position="357"/>
        <end position="471"/>
    </location>
</feature>
<dbReference type="EC" id="2.7.7.13" evidence="3"/>
<evidence type="ECO:0000259" key="11">
    <source>
        <dbReference type="Pfam" id="PF01050"/>
    </source>
</evidence>
<evidence type="ECO:0000256" key="5">
    <source>
        <dbReference type="ARBA" id="ARBA00022695"/>
    </source>
</evidence>
<keyword evidence="14" id="KW-1185">Reference proteome</keyword>
<dbReference type="RefSeq" id="WP_210221544.1">
    <property type="nucleotide sequence ID" value="NZ_CP072801.1"/>
</dbReference>
<reference evidence="13 14" key="1">
    <citation type="submission" date="2021-04" db="EMBL/GenBank/DDBJ databases">
        <title>Genomics, taxonomy and metabolism of representatives of sulfur bacteria of the genus Thiothrix: Thiothrix fructosivorans QT, Thiothrix unzii A1T and three new species, Thiothrix subterranea sp. nov., Thiothrix litoralis sp. nov. and 'Candidatus Thiothrix anitrata' sp. nov.</title>
        <authorList>
            <person name="Ravin N.V."/>
            <person name="Smolyakov D."/>
            <person name="Rudenko T.S."/>
            <person name="Mardanov A.V."/>
            <person name="Beletsky A.V."/>
            <person name="Markov N.D."/>
            <person name="Fomenkov A.I."/>
            <person name="Roberts R.J."/>
            <person name="Karnachuk O.V."/>
            <person name="Novikov A."/>
            <person name="Grabovich M.Y."/>
        </authorList>
    </citation>
    <scope>NUCLEOTIDE SEQUENCE [LARGE SCALE GENOMIC DNA]</scope>
    <source>
        <strain evidence="13 14">AS</strain>
    </source>
</reference>
<dbReference type="InterPro" id="IPR011051">
    <property type="entry name" value="RmlC_Cupin_sf"/>
</dbReference>
<proteinExistence type="inferred from homology"/>
<dbReference type="Proteomes" id="UP000672039">
    <property type="component" value="Chromosome"/>
</dbReference>
<feature type="domain" description="MannoseP isomerase/GMP-like beta-helix" evidence="12">
    <location>
        <begin position="299"/>
        <end position="353"/>
    </location>
</feature>
<feature type="domain" description="Nucleotidyl transferase" evidence="10">
    <location>
        <begin position="7"/>
        <end position="292"/>
    </location>
</feature>
<evidence type="ECO:0000259" key="12">
    <source>
        <dbReference type="Pfam" id="PF22640"/>
    </source>
</evidence>
<dbReference type="CDD" id="cd02509">
    <property type="entry name" value="GDP-M1P_Guanylyltransferase"/>
    <property type="match status" value="1"/>
</dbReference>
<dbReference type="PANTHER" id="PTHR46390:SF1">
    <property type="entry name" value="MANNOSE-1-PHOSPHATE GUANYLYLTRANSFERASE"/>
    <property type="match status" value="1"/>
</dbReference>
<dbReference type="InterPro" id="IPR001538">
    <property type="entry name" value="Man6P_isomerase-2_C"/>
</dbReference>
<keyword evidence="6" id="KW-0547">Nucleotide-binding</keyword>
<evidence type="ECO:0000256" key="2">
    <source>
        <dbReference type="ARBA" id="ARBA00006115"/>
    </source>
</evidence>
<dbReference type="InterPro" id="IPR049577">
    <property type="entry name" value="GMPP_N"/>
</dbReference>
<dbReference type="Pfam" id="PF22640">
    <property type="entry name" value="ManC_GMP_beta-helix"/>
    <property type="match status" value="1"/>
</dbReference>
<comment type="pathway">
    <text evidence="1">Nucleotide-sugar biosynthesis; GDP-alpha-D-mannose biosynthesis; GDP-alpha-D-mannose from alpha-D-mannose 1-phosphate (GTP route): step 1/1.</text>
</comment>
<dbReference type="GO" id="GO:0004476">
    <property type="term" value="F:mannose-6-phosphate isomerase activity"/>
    <property type="evidence" value="ECO:0007669"/>
    <property type="project" value="UniProtKB-EC"/>
</dbReference>
<dbReference type="InterPro" id="IPR005835">
    <property type="entry name" value="NTP_transferase_dom"/>
</dbReference>
<evidence type="ECO:0000256" key="6">
    <source>
        <dbReference type="ARBA" id="ARBA00022741"/>
    </source>
</evidence>
<dbReference type="InterPro" id="IPR014710">
    <property type="entry name" value="RmlC-like_jellyroll"/>
</dbReference>
<dbReference type="Gene3D" id="2.60.120.10">
    <property type="entry name" value="Jelly Rolls"/>
    <property type="match status" value="1"/>
</dbReference>
<keyword evidence="4 13" id="KW-0808">Transferase</keyword>
<evidence type="ECO:0000256" key="9">
    <source>
        <dbReference type="RuleBase" id="RU004190"/>
    </source>
</evidence>
<comment type="similarity">
    <text evidence="2 9">Belongs to the mannose-6-phosphate isomerase type 2 family.</text>
</comment>
<dbReference type="Pfam" id="PF00483">
    <property type="entry name" value="NTP_transferase"/>
    <property type="match status" value="1"/>
</dbReference>
<dbReference type="Gene3D" id="3.90.550.10">
    <property type="entry name" value="Spore Coat Polysaccharide Biosynthesis Protein SpsA, Chain A"/>
    <property type="match status" value="1"/>
</dbReference>
<evidence type="ECO:0000256" key="8">
    <source>
        <dbReference type="ARBA" id="ARBA00047343"/>
    </source>
</evidence>
<evidence type="ECO:0000313" key="14">
    <source>
        <dbReference type="Proteomes" id="UP000672039"/>
    </source>
</evidence>
<evidence type="ECO:0000259" key="10">
    <source>
        <dbReference type="Pfam" id="PF00483"/>
    </source>
</evidence>
<accession>A0ABX7WMX5</accession>
<dbReference type="InterPro" id="IPR054566">
    <property type="entry name" value="ManC/GMP-like_b-helix"/>
</dbReference>
<dbReference type="InterPro" id="IPR051161">
    <property type="entry name" value="Mannose-6P_isomerase_type2"/>
</dbReference>
<dbReference type="EMBL" id="CP072801">
    <property type="protein sequence ID" value="QTR45116.1"/>
    <property type="molecule type" value="Genomic_DNA"/>
</dbReference>
<dbReference type="NCBIfam" id="TIGR01479">
    <property type="entry name" value="GMP_PMI"/>
    <property type="match status" value="1"/>
</dbReference>
<dbReference type="InterPro" id="IPR006375">
    <property type="entry name" value="Man1P_GuaTrfase/Man6P_Isoase"/>
</dbReference>
<evidence type="ECO:0000256" key="3">
    <source>
        <dbReference type="ARBA" id="ARBA00012387"/>
    </source>
</evidence>
<name>A0ABX7WMX5_9GAMM</name>
<sequence length="478" mass="52541">MATPITPVILSGGSGSRLWPVSRKLRPKQFLPLISEDRTLFQSTLERLDGLVDKQPAIVVCNEEHRFMVAEQLQGIDQANQGILLEPVGRNTAPAVAVAALCLLDKTGQDPVMLVLPADHVISDVTAFQQAIVQACSLAEDGYLVTFGITPLSPETGYGYIEQGAPITGFDNAWQVATFAEKPTVETASAYLAGGKHLWNSGIFMFKASTFLHELETHRPEILEACKKSFKQAQHDMDFIRLDAASFHACPSDSIDYAVMEHTRHAATVPLNAGWNDVGAWSAVWEVSERDAANNVLRGNVMTHDAGNNLVFTEDRLVTLVGVDDLIVIETKDATLVAHKSKAQDVKRIVTALEAEGRSEAIIHRLVNRPWGCYDSVDAGERFQVKRITVKPGAKLSLQKHHHRAEHWIVVKGTAEVTCDDKIFLLTENQSTYIPLGSVHRLANPGKVPLELVEVQSGSYLGEDDIVRLEDQYGRNEA</sequence>